<dbReference type="PROSITE" id="PS50878">
    <property type="entry name" value="RT_POL"/>
    <property type="match status" value="1"/>
</dbReference>
<dbReference type="EC" id="2.7.7.49" evidence="3"/>
<evidence type="ECO:0000313" key="4">
    <source>
        <dbReference type="Proteomes" id="UP001255601"/>
    </source>
</evidence>
<dbReference type="NCBIfam" id="NF041746">
    <property type="entry name" value="Drt2"/>
    <property type="match status" value="1"/>
</dbReference>
<keyword evidence="3" id="KW-0548">Nucleotidyltransferase</keyword>
<dbReference type="InterPro" id="IPR051083">
    <property type="entry name" value="GrpII_Intron_Splice-Mob/Def"/>
</dbReference>
<protein>
    <submittedName>
        <fullName evidence="3">RNA-directed DNA polymerase</fullName>
        <ecNumber evidence="3">2.7.7.49</ecNumber>
    </submittedName>
</protein>
<dbReference type="GO" id="GO:0003964">
    <property type="term" value="F:RNA-directed DNA polymerase activity"/>
    <property type="evidence" value="ECO:0007669"/>
    <property type="project" value="UniProtKB-KW"/>
</dbReference>
<dbReference type="Proteomes" id="UP001255601">
    <property type="component" value="Unassembled WGS sequence"/>
</dbReference>
<dbReference type="InterPro" id="IPR000477">
    <property type="entry name" value="RT_dom"/>
</dbReference>
<reference evidence="3" key="1">
    <citation type="submission" date="2023-08" db="EMBL/GenBank/DDBJ databases">
        <title>Functional and genomic diversity of the sorghum phyllosphere microbiome.</title>
        <authorList>
            <person name="Shade A."/>
        </authorList>
    </citation>
    <scope>NUCLEOTIDE SEQUENCE</scope>
    <source>
        <strain evidence="3">SORGH_AS_0974</strain>
    </source>
</reference>
<gene>
    <name evidence="3" type="ORF">QE369_004428</name>
</gene>
<accession>A0AAJ2ETM1</accession>
<organism evidence="3 4">
    <name type="scientific">Agrobacterium larrymoorei</name>
    <dbReference type="NCBI Taxonomy" id="160699"/>
    <lineage>
        <taxon>Bacteria</taxon>
        <taxon>Pseudomonadati</taxon>
        <taxon>Pseudomonadota</taxon>
        <taxon>Alphaproteobacteria</taxon>
        <taxon>Hyphomicrobiales</taxon>
        <taxon>Rhizobiaceae</taxon>
        <taxon>Rhizobium/Agrobacterium group</taxon>
        <taxon>Agrobacterium</taxon>
    </lineage>
</organism>
<dbReference type="SUPFAM" id="SSF56672">
    <property type="entry name" value="DNA/RNA polymerases"/>
    <property type="match status" value="1"/>
</dbReference>
<dbReference type="PANTHER" id="PTHR34047">
    <property type="entry name" value="NUCLEAR INTRON MATURASE 1, MITOCHONDRIAL-RELATED"/>
    <property type="match status" value="1"/>
</dbReference>
<dbReference type="PANTHER" id="PTHR34047:SF8">
    <property type="entry name" value="PROTEIN YKFC"/>
    <property type="match status" value="1"/>
</dbReference>
<dbReference type="RefSeq" id="WP_309772401.1">
    <property type="nucleotide sequence ID" value="NZ_JAVIZC010000003.1"/>
</dbReference>
<feature type="domain" description="Reverse transcriptase" evidence="2">
    <location>
        <begin position="1"/>
        <end position="318"/>
    </location>
</feature>
<dbReference type="InterPro" id="IPR043502">
    <property type="entry name" value="DNA/RNA_pol_sf"/>
</dbReference>
<keyword evidence="3" id="KW-0695">RNA-directed DNA polymerase</keyword>
<dbReference type="EMBL" id="JAVIZC010000003">
    <property type="protein sequence ID" value="MDR6104231.1"/>
    <property type="molecule type" value="Genomic_DNA"/>
</dbReference>
<evidence type="ECO:0000313" key="3">
    <source>
        <dbReference type="EMBL" id="MDR6104231.1"/>
    </source>
</evidence>
<dbReference type="AlphaFoldDB" id="A0AAJ2ETM1"/>
<sequence>MTDYSWFSPRGYRHFDRQVGQSFAVKVTLPEFVERHAFSPLIHYVKSEKRYKPLDGKTKRKERPIMFASHRDACILSYYAWLLNAQLEKAYAAYGIGDNVIAYRALGRGNYHFASEVYRFALANAPVAILAYDVTKFFDTLDHSLLKARLRRLLEVETLSDNWFKVFRYMTKFRFVMLDDLRAHPPILLSLQRKTRDPIATIAEVKNASIAIHTNPNVFGIPQGTPISAAFSNLYMFSFDVEMSAFCNSIGALYRRYSDDILVVCQLSNARDVEVKIENLLAANALQISRDKTEVSEFDPANGALASRRAAQYLGFTFHQRGAAIRPSSLSRQWRKMRKGFRRTREVAEKAIAQGKATKVFTKKLRKRFTSVATRNFSSYARRSAKQFDNGDIILKQLRRFEREAEREFQRLKDSHT</sequence>
<keyword evidence="3" id="KW-0808">Transferase</keyword>
<proteinExistence type="inferred from homology"/>
<evidence type="ECO:0000256" key="1">
    <source>
        <dbReference type="ARBA" id="ARBA00034120"/>
    </source>
</evidence>
<comment type="caution">
    <text evidence="3">The sequence shown here is derived from an EMBL/GenBank/DDBJ whole genome shotgun (WGS) entry which is preliminary data.</text>
</comment>
<dbReference type="Pfam" id="PF00078">
    <property type="entry name" value="RVT_1"/>
    <property type="match status" value="1"/>
</dbReference>
<name>A0AAJ2ETM1_9HYPH</name>
<evidence type="ECO:0000259" key="2">
    <source>
        <dbReference type="PROSITE" id="PS50878"/>
    </source>
</evidence>
<comment type="similarity">
    <text evidence="1">Belongs to the bacterial reverse transcriptase family.</text>
</comment>